<feature type="compositionally biased region" description="Low complexity" evidence="1">
    <location>
        <begin position="111"/>
        <end position="134"/>
    </location>
</feature>
<organism evidence="2 3">
    <name type="scientific">Metschnikowia bicuspidata</name>
    <dbReference type="NCBI Taxonomy" id="27322"/>
    <lineage>
        <taxon>Eukaryota</taxon>
        <taxon>Fungi</taxon>
        <taxon>Dikarya</taxon>
        <taxon>Ascomycota</taxon>
        <taxon>Saccharomycotina</taxon>
        <taxon>Pichiomycetes</taxon>
        <taxon>Metschnikowiaceae</taxon>
        <taxon>Metschnikowia</taxon>
    </lineage>
</organism>
<sequence length="287" mass="30392">MQSASDRQMLANSVCSRGLENFPDLSAFSELGASRLDTTAQGQLHARSMQTSGVSSASLQPPTVLLDAQSLQGTQVTPLPRYVVPTTQSIQNMQKIQQLQNLENMQVAHGSQNNFSSQNPSTSSQNSTRSQNPSLNLNPSANGQNNLNTNAPNQSPLSQTSVSSGSYGCPVGQLSPLLLDHRQDLASRGYFPVGLSPNVPFFAGHNNERGFSIVNMLGNGPEYGTGYSPGPRDSLAVAYPITDTSGRIRGSSLSLPPLLAKLQEGGANVSSPKSGSWNEPSRSSSIF</sequence>
<feature type="compositionally biased region" description="Polar residues" evidence="1">
    <location>
        <begin position="268"/>
        <end position="287"/>
    </location>
</feature>
<feature type="region of interest" description="Disordered" evidence="1">
    <location>
        <begin position="264"/>
        <end position="287"/>
    </location>
</feature>
<feature type="compositionally biased region" description="Polar residues" evidence="1">
    <location>
        <begin position="135"/>
        <end position="166"/>
    </location>
</feature>
<reference evidence="3" key="1">
    <citation type="journal article" date="2018" name="Nat. Microbiol.">
        <title>Leveraging single-cell genomics to expand the fungal tree of life.</title>
        <authorList>
            <person name="Ahrendt S.R."/>
            <person name="Quandt C.A."/>
            <person name="Ciobanu D."/>
            <person name="Clum A."/>
            <person name="Salamov A."/>
            <person name="Andreopoulos B."/>
            <person name="Cheng J.F."/>
            <person name="Woyke T."/>
            <person name="Pelin A."/>
            <person name="Henrissat B."/>
            <person name="Reynolds N.K."/>
            <person name="Benny G.L."/>
            <person name="Smith M.E."/>
            <person name="James T.Y."/>
            <person name="Grigoriev I.V."/>
        </authorList>
    </citation>
    <scope>NUCLEOTIDE SEQUENCE [LARGE SCALE GENOMIC DNA]</scope>
    <source>
        <strain evidence="3">Baker2002</strain>
    </source>
</reference>
<gene>
    <name evidence="2" type="ORF">METBISCDRAFT_27764</name>
</gene>
<keyword evidence="3" id="KW-1185">Reference proteome</keyword>
<evidence type="ECO:0000256" key="1">
    <source>
        <dbReference type="SAM" id="MobiDB-lite"/>
    </source>
</evidence>
<accession>A0A4P9ZB35</accession>
<feature type="region of interest" description="Disordered" evidence="1">
    <location>
        <begin position="111"/>
        <end position="166"/>
    </location>
</feature>
<protein>
    <submittedName>
        <fullName evidence="2">Uncharacterized protein</fullName>
    </submittedName>
</protein>
<evidence type="ECO:0000313" key="3">
    <source>
        <dbReference type="Proteomes" id="UP000268321"/>
    </source>
</evidence>
<proteinExistence type="predicted"/>
<feature type="non-terminal residue" evidence="2">
    <location>
        <position position="287"/>
    </location>
</feature>
<dbReference type="EMBL" id="ML004468">
    <property type="protein sequence ID" value="RKP30044.1"/>
    <property type="molecule type" value="Genomic_DNA"/>
</dbReference>
<evidence type="ECO:0000313" key="2">
    <source>
        <dbReference type="EMBL" id="RKP30044.1"/>
    </source>
</evidence>
<name>A0A4P9ZB35_9ASCO</name>
<dbReference type="AlphaFoldDB" id="A0A4P9ZB35"/>
<dbReference type="Proteomes" id="UP000268321">
    <property type="component" value="Unassembled WGS sequence"/>
</dbReference>